<evidence type="ECO:0000313" key="4">
    <source>
        <dbReference type="Proteomes" id="UP000664132"/>
    </source>
</evidence>
<dbReference type="SUPFAM" id="SSF51430">
    <property type="entry name" value="NAD(P)-linked oxidoreductase"/>
    <property type="match status" value="1"/>
</dbReference>
<organism evidence="3 4">
    <name type="scientific">Cadophora malorum</name>
    <dbReference type="NCBI Taxonomy" id="108018"/>
    <lineage>
        <taxon>Eukaryota</taxon>
        <taxon>Fungi</taxon>
        <taxon>Dikarya</taxon>
        <taxon>Ascomycota</taxon>
        <taxon>Pezizomycotina</taxon>
        <taxon>Leotiomycetes</taxon>
        <taxon>Helotiales</taxon>
        <taxon>Ploettnerulaceae</taxon>
        <taxon>Cadophora</taxon>
    </lineage>
</organism>
<dbReference type="EMBL" id="JAFJYH010000019">
    <property type="protein sequence ID" value="KAG4424540.1"/>
    <property type="molecule type" value="Genomic_DNA"/>
</dbReference>
<dbReference type="Pfam" id="PF00248">
    <property type="entry name" value="Aldo_ket_red"/>
    <property type="match status" value="1"/>
</dbReference>
<dbReference type="Proteomes" id="UP000664132">
    <property type="component" value="Unassembled WGS sequence"/>
</dbReference>
<protein>
    <recommendedName>
        <fullName evidence="2">NADP-dependent oxidoreductase domain-containing protein</fullName>
    </recommendedName>
</protein>
<dbReference type="Gene3D" id="3.20.20.100">
    <property type="entry name" value="NADP-dependent oxidoreductase domain"/>
    <property type="match status" value="1"/>
</dbReference>
<dbReference type="InterPro" id="IPR050523">
    <property type="entry name" value="AKR_Detox_Biosynth"/>
</dbReference>
<reference evidence="3" key="1">
    <citation type="submission" date="2021-02" db="EMBL/GenBank/DDBJ databases">
        <title>Genome sequence Cadophora malorum strain M34.</title>
        <authorList>
            <person name="Stefanovic E."/>
            <person name="Vu D."/>
            <person name="Scully C."/>
            <person name="Dijksterhuis J."/>
            <person name="Roader J."/>
            <person name="Houbraken J."/>
        </authorList>
    </citation>
    <scope>NUCLEOTIDE SEQUENCE</scope>
    <source>
        <strain evidence="3">M34</strain>
    </source>
</reference>
<keyword evidence="4" id="KW-1185">Reference proteome</keyword>
<accession>A0A8H7WGT3</accession>
<proteinExistence type="predicted"/>
<sequence>MEHTRLGDSGLYISKVVLGCALFGDQRWQPWLLGKEQALPLLEYAWKQGINTWDTADVYSNGRSEEIVGEAIKKYQIPREELVIMTKIFYALDPVNQPPISSLMNKTAQGLVNRVGLSRKHILDAVDASIARLGTYIDVLQIHRLDRDCSQVEVMHALSDVVSSGKVRYLGASSMQAWEFQKLQNIAEKHNWHGFISMQNYWNLLYREEEREMVPYCRDANIGLMPWSPLARGVLARPFKVRDGVRNQNDKLLSGLIRGQASEEVDEMIVGRVEEVAKKRGVSMAIVALAWSLSKQAWPVTGLNSVERIDEAVSSLNFVLSTDEVAYLEELYKPKEVSY</sequence>
<dbReference type="GO" id="GO:0016491">
    <property type="term" value="F:oxidoreductase activity"/>
    <property type="evidence" value="ECO:0007669"/>
    <property type="project" value="UniProtKB-KW"/>
</dbReference>
<dbReference type="InterPro" id="IPR023210">
    <property type="entry name" value="NADP_OxRdtase_dom"/>
</dbReference>
<dbReference type="GO" id="GO:0005829">
    <property type="term" value="C:cytosol"/>
    <property type="evidence" value="ECO:0007669"/>
    <property type="project" value="UniProtKB-ARBA"/>
</dbReference>
<dbReference type="PANTHER" id="PTHR43364">
    <property type="entry name" value="NADH-SPECIFIC METHYLGLYOXAL REDUCTASE-RELATED"/>
    <property type="match status" value="1"/>
</dbReference>
<dbReference type="CDD" id="cd19079">
    <property type="entry name" value="AKR_EcYajO-like"/>
    <property type="match status" value="1"/>
</dbReference>
<dbReference type="FunFam" id="3.20.20.100:FF:000004">
    <property type="entry name" value="Oxidoreductase, aldo/keto reductase"/>
    <property type="match status" value="1"/>
</dbReference>
<keyword evidence="1" id="KW-0560">Oxidoreductase</keyword>
<dbReference type="InterPro" id="IPR036812">
    <property type="entry name" value="NAD(P)_OxRdtase_dom_sf"/>
</dbReference>
<name>A0A8H7WGT3_9HELO</name>
<evidence type="ECO:0000256" key="1">
    <source>
        <dbReference type="ARBA" id="ARBA00023002"/>
    </source>
</evidence>
<comment type="caution">
    <text evidence="3">The sequence shown here is derived from an EMBL/GenBank/DDBJ whole genome shotgun (WGS) entry which is preliminary data.</text>
</comment>
<dbReference type="AlphaFoldDB" id="A0A8H7WGT3"/>
<dbReference type="PANTHER" id="PTHR43364:SF15">
    <property type="entry name" value="ARYL-ALCOHOL DEHYDROGENASE AAD16-RELATED"/>
    <property type="match status" value="1"/>
</dbReference>
<gene>
    <name evidence="3" type="ORF">IFR04_002250</name>
</gene>
<dbReference type="OrthoDB" id="1720422at2759"/>
<feature type="domain" description="NADP-dependent oxidoreductase" evidence="2">
    <location>
        <begin position="16"/>
        <end position="332"/>
    </location>
</feature>
<evidence type="ECO:0000259" key="2">
    <source>
        <dbReference type="Pfam" id="PF00248"/>
    </source>
</evidence>
<evidence type="ECO:0000313" key="3">
    <source>
        <dbReference type="EMBL" id="KAG4424540.1"/>
    </source>
</evidence>